<evidence type="ECO:0000313" key="1">
    <source>
        <dbReference type="EMBL" id="KAJ8867727.1"/>
    </source>
</evidence>
<sequence>MVNRVQFPAGSVQIFARGNRAGRSTSRRVFSVISRFPRPFIPALLHTHLASPSSARPRCSEPLKSLHSLILVVWYAALQLEMRSNSLFVATSCSCLRQTFRFPRNKTQGTNISPSLSSHSKNVVPQYHISRHGDMTDKVLSEPGQIHGFLKVSRDQQRNSQFRLSKPKDGLKMLPSLVQVPYLGSRKLSENNKCKTERYQNNPSNSYTNNPARHDGTWLDFCGKNNSPMLCYGVCSLRLWHSRSTPYSLYECSTLRKLAAGQWFRDRPHHCHGVFFGAAVEVHLDWNSGAHFTIAFRQSYIIACDLSPFTLLGGKVLGCSSTAKGYRVQSPAGSLTDFSLVGIAPDDAIALRRCSILASFRSDRLSRPCC</sequence>
<dbReference type="Proteomes" id="UP001159363">
    <property type="component" value="Chromosome 14"/>
</dbReference>
<accession>A0ABQ9G5I9</accession>
<evidence type="ECO:0000313" key="2">
    <source>
        <dbReference type="Proteomes" id="UP001159363"/>
    </source>
</evidence>
<dbReference type="EMBL" id="JARBHB010000015">
    <property type="protein sequence ID" value="KAJ8867727.1"/>
    <property type="molecule type" value="Genomic_DNA"/>
</dbReference>
<organism evidence="1 2">
    <name type="scientific">Dryococelus australis</name>
    <dbReference type="NCBI Taxonomy" id="614101"/>
    <lineage>
        <taxon>Eukaryota</taxon>
        <taxon>Metazoa</taxon>
        <taxon>Ecdysozoa</taxon>
        <taxon>Arthropoda</taxon>
        <taxon>Hexapoda</taxon>
        <taxon>Insecta</taxon>
        <taxon>Pterygota</taxon>
        <taxon>Neoptera</taxon>
        <taxon>Polyneoptera</taxon>
        <taxon>Phasmatodea</taxon>
        <taxon>Verophasmatodea</taxon>
        <taxon>Anareolatae</taxon>
        <taxon>Phasmatidae</taxon>
        <taxon>Eurycanthinae</taxon>
        <taxon>Dryococelus</taxon>
    </lineage>
</organism>
<protein>
    <submittedName>
        <fullName evidence="1">Uncharacterized protein</fullName>
    </submittedName>
</protein>
<gene>
    <name evidence="1" type="ORF">PR048_031530</name>
</gene>
<comment type="caution">
    <text evidence="1">The sequence shown here is derived from an EMBL/GenBank/DDBJ whole genome shotgun (WGS) entry which is preliminary data.</text>
</comment>
<proteinExistence type="predicted"/>
<keyword evidence="2" id="KW-1185">Reference proteome</keyword>
<name>A0ABQ9G5I9_9NEOP</name>
<reference evidence="1 2" key="1">
    <citation type="submission" date="2023-02" db="EMBL/GenBank/DDBJ databases">
        <title>LHISI_Scaffold_Assembly.</title>
        <authorList>
            <person name="Stuart O.P."/>
            <person name="Cleave R."/>
            <person name="Magrath M.J.L."/>
            <person name="Mikheyev A.S."/>
        </authorList>
    </citation>
    <scope>NUCLEOTIDE SEQUENCE [LARGE SCALE GENOMIC DNA]</scope>
    <source>
        <strain evidence="1">Daus_M_001</strain>
        <tissue evidence="1">Leg muscle</tissue>
    </source>
</reference>